<dbReference type="OrthoDB" id="8191482at2759"/>
<feature type="compositionally biased region" description="Polar residues" evidence="1">
    <location>
        <begin position="27"/>
        <end position="43"/>
    </location>
</feature>
<evidence type="ECO:0000313" key="3">
    <source>
        <dbReference type="Proteomes" id="UP000821853"/>
    </source>
</evidence>
<organism evidence="2 3">
    <name type="scientific">Haemaphysalis longicornis</name>
    <name type="common">Bush tick</name>
    <dbReference type="NCBI Taxonomy" id="44386"/>
    <lineage>
        <taxon>Eukaryota</taxon>
        <taxon>Metazoa</taxon>
        <taxon>Ecdysozoa</taxon>
        <taxon>Arthropoda</taxon>
        <taxon>Chelicerata</taxon>
        <taxon>Arachnida</taxon>
        <taxon>Acari</taxon>
        <taxon>Parasitiformes</taxon>
        <taxon>Ixodida</taxon>
        <taxon>Ixodoidea</taxon>
        <taxon>Ixodidae</taxon>
        <taxon>Haemaphysalinae</taxon>
        <taxon>Haemaphysalis</taxon>
    </lineage>
</organism>
<comment type="caution">
    <text evidence="2">The sequence shown here is derived from an EMBL/GenBank/DDBJ whole genome shotgun (WGS) entry which is preliminary data.</text>
</comment>
<feature type="region of interest" description="Disordered" evidence="1">
    <location>
        <begin position="170"/>
        <end position="207"/>
    </location>
</feature>
<dbReference type="AlphaFoldDB" id="A0A9J6GCE2"/>
<keyword evidence="3" id="KW-1185">Reference proteome</keyword>
<dbReference type="VEuPathDB" id="VectorBase:HLOH_048283"/>
<reference evidence="2 3" key="1">
    <citation type="journal article" date="2020" name="Cell">
        <title>Large-Scale Comparative Analyses of Tick Genomes Elucidate Their Genetic Diversity and Vector Capacities.</title>
        <authorList>
            <consortium name="Tick Genome and Microbiome Consortium (TIGMIC)"/>
            <person name="Jia N."/>
            <person name="Wang J."/>
            <person name="Shi W."/>
            <person name="Du L."/>
            <person name="Sun Y."/>
            <person name="Zhan W."/>
            <person name="Jiang J.F."/>
            <person name="Wang Q."/>
            <person name="Zhang B."/>
            <person name="Ji P."/>
            <person name="Bell-Sakyi L."/>
            <person name="Cui X.M."/>
            <person name="Yuan T.T."/>
            <person name="Jiang B.G."/>
            <person name="Yang W.F."/>
            <person name="Lam T.T."/>
            <person name="Chang Q.C."/>
            <person name="Ding S.J."/>
            <person name="Wang X.J."/>
            <person name="Zhu J.G."/>
            <person name="Ruan X.D."/>
            <person name="Zhao L."/>
            <person name="Wei J.T."/>
            <person name="Ye R.Z."/>
            <person name="Que T.C."/>
            <person name="Du C.H."/>
            <person name="Zhou Y.H."/>
            <person name="Cheng J.X."/>
            <person name="Dai P.F."/>
            <person name="Guo W.B."/>
            <person name="Han X.H."/>
            <person name="Huang E.J."/>
            <person name="Li L.F."/>
            <person name="Wei W."/>
            <person name="Gao Y.C."/>
            <person name="Liu J.Z."/>
            <person name="Shao H.Z."/>
            <person name="Wang X."/>
            <person name="Wang C.C."/>
            <person name="Yang T.C."/>
            <person name="Huo Q.B."/>
            <person name="Li W."/>
            <person name="Chen H.Y."/>
            <person name="Chen S.E."/>
            <person name="Zhou L.G."/>
            <person name="Ni X.B."/>
            <person name="Tian J.H."/>
            <person name="Sheng Y."/>
            <person name="Liu T."/>
            <person name="Pan Y.S."/>
            <person name="Xia L.Y."/>
            <person name="Li J."/>
            <person name="Zhao F."/>
            <person name="Cao W.C."/>
        </authorList>
    </citation>
    <scope>NUCLEOTIDE SEQUENCE [LARGE SCALE GENOMIC DNA]</scope>
    <source>
        <strain evidence="2">HaeL-2018</strain>
    </source>
</reference>
<dbReference type="EMBL" id="JABSTR010000005">
    <property type="protein sequence ID" value="KAH9372120.1"/>
    <property type="molecule type" value="Genomic_DNA"/>
</dbReference>
<protein>
    <submittedName>
        <fullName evidence="2">Uncharacterized protein</fullName>
    </submittedName>
</protein>
<gene>
    <name evidence="2" type="ORF">HPB48_010225</name>
</gene>
<name>A0A9J6GCE2_HAELO</name>
<sequence>MPRSLDAYSSAKLPAASEPDVKMVSSPALNAESQQQPEKQASSLKLPPSHSLAEKFESPLLPTGTVKMDAHPALRRYDPNIFQLGRPVHLGQAVPSPYYQHEQQYRPHTLVGPSPIGPPYGRTPQRRNNAARGAALVPKEVNGKIVTQVALIRADGTLSTEEPFARQVNYPHQQQQPPQQRPPEPQYNRPLLQLPGPRSLYSNPQQATPHVGNIFPINTVHPAGLGFPAEPLPLYGNGGYFGHTGPLAPNRQQHFPPALPGYQRLPDGLTVNYFIANTLPVTGRPVSVAAPAVQPQPLLPQRPRVIDPAYLSQRADTLGIPPTPQPGSQGAPIFYGQRIHPPAQVRHSGGLSLQQQDPYTAPQVTSGLQEAFLLPVPRKIHLPRQPNYSGQLPPVYGTGAE</sequence>
<accession>A0A9J6GCE2</accession>
<proteinExistence type="predicted"/>
<evidence type="ECO:0000313" key="2">
    <source>
        <dbReference type="EMBL" id="KAH9372120.1"/>
    </source>
</evidence>
<dbReference type="Proteomes" id="UP000821853">
    <property type="component" value="Chromosome 3"/>
</dbReference>
<feature type="region of interest" description="Disordered" evidence="1">
    <location>
        <begin position="1"/>
        <end position="58"/>
    </location>
</feature>
<evidence type="ECO:0000256" key="1">
    <source>
        <dbReference type="SAM" id="MobiDB-lite"/>
    </source>
</evidence>